<dbReference type="FunFam" id="3.40.50.720:FF:000336">
    <property type="entry name" value="Aldehyde reductase"/>
    <property type="match status" value="1"/>
</dbReference>
<dbReference type="GO" id="GO:0006694">
    <property type="term" value="P:steroid biosynthetic process"/>
    <property type="evidence" value="ECO:0007669"/>
    <property type="project" value="InterPro"/>
</dbReference>
<keyword evidence="5" id="KW-1185">Reference proteome</keyword>
<feature type="domain" description="3-beta hydroxysteroid dehydrogenase/isomerase" evidence="3">
    <location>
        <begin position="10"/>
        <end position="242"/>
    </location>
</feature>
<dbReference type="CDD" id="cd05227">
    <property type="entry name" value="AR_SDR_e"/>
    <property type="match status" value="1"/>
</dbReference>
<comment type="caution">
    <text evidence="4">The sequence shown here is derived from an EMBL/GenBank/DDBJ whole genome shotgun (WGS) entry which is preliminary data.</text>
</comment>
<organism evidence="4 5">
    <name type="scientific">Euplotes crassus</name>
    <dbReference type="NCBI Taxonomy" id="5936"/>
    <lineage>
        <taxon>Eukaryota</taxon>
        <taxon>Sar</taxon>
        <taxon>Alveolata</taxon>
        <taxon>Ciliophora</taxon>
        <taxon>Intramacronucleata</taxon>
        <taxon>Spirotrichea</taxon>
        <taxon>Hypotrichia</taxon>
        <taxon>Euplotida</taxon>
        <taxon>Euplotidae</taxon>
        <taxon>Moneuplotes</taxon>
    </lineage>
</organism>
<dbReference type="Gene3D" id="3.40.50.720">
    <property type="entry name" value="NAD(P)-binding Rossmann-like Domain"/>
    <property type="match status" value="1"/>
</dbReference>
<proteinExistence type="inferred from homology"/>
<evidence type="ECO:0000256" key="2">
    <source>
        <dbReference type="RuleBase" id="RU004475"/>
    </source>
</evidence>
<sequence length="351" mass="39335">MESEDIPRVLITGVTGFLGSWVLKTFLECDTEFQIRATVRDPTNEAKIGPLRESLGEKFDNVELVQADLTDAASLEQAIEGCDYVVHTASPFPAKPPKREEEIIKPAVEGTKAVLEACRNHNVKRLVVTSSIVAIIDYKRDMNGTVCTEEDWLEDFKSSTAYPKSKTLAEKAVWEFTESLPEEVKFDAVTINPGFILGPILVKSPFSSADVLSKIMRGKYPGLPNIYVPMVDVRDVAEAHLRAITLNPPAGRYLVTESTYQFTFLGQTLADEFGQYGYKPNRKMLKYCFAKFGSFFISEVKTILSQWGKNVSTSNAKAIEHLNMEFRDTKQTVIDMGYSLIDQGYVPDKRK</sequence>
<reference evidence="4" key="1">
    <citation type="submission" date="2023-07" db="EMBL/GenBank/DDBJ databases">
        <authorList>
            <consortium name="AG Swart"/>
            <person name="Singh M."/>
            <person name="Singh A."/>
            <person name="Seah K."/>
            <person name="Emmerich C."/>
        </authorList>
    </citation>
    <scope>NUCLEOTIDE SEQUENCE</scope>
    <source>
        <strain evidence="4">DP1</strain>
    </source>
</reference>
<evidence type="ECO:0000313" key="5">
    <source>
        <dbReference type="Proteomes" id="UP001295684"/>
    </source>
</evidence>
<name>A0AAD1UT13_EUPCR</name>
<dbReference type="PANTHER" id="PTHR10366:SF564">
    <property type="entry name" value="STEROL-4-ALPHA-CARBOXYLATE 3-DEHYDROGENASE, DECARBOXYLATING"/>
    <property type="match status" value="1"/>
</dbReference>
<dbReference type="Proteomes" id="UP001295684">
    <property type="component" value="Unassembled WGS sequence"/>
</dbReference>
<dbReference type="InterPro" id="IPR002225">
    <property type="entry name" value="3Beta_OHSteriod_DH/Estase"/>
</dbReference>
<accession>A0AAD1UT13</accession>
<evidence type="ECO:0000256" key="1">
    <source>
        <dbReference type="ARBA" id="ARBA00023002"/>
    </source>
</evidence>
<gene>
    <name evidence="4" type="ORF">ECRASSUSDP1_LOCUS12439</name>
</gene>
<evidence type="ECO:0000313" key="4">
    <source>
        <dbReference type="EMBL" id="CAI2371119.1"/>
    </source>
</evidence>
<evidence type="ECO:0000259" key="3">
    <source>
        <dbReference type="Pfam" id="PF01073"/>
    </source>
</evidence>
<dbReference type="AlphaFoldDB" id="A0AAD1UT13"/>
<protein>
    <recommendedName>
        <fullName evidence="3">3-beta hydroxysteroid dehydrogenase/isomerase domain-containing protein</fullName>
    </recommendedName>
</protein>
<dbReference type="EMBL" id="CAMPGE010012347">
    <property type="protein sequence ID" value="CAI2371119.1"/>
    <property type="molecule type" value="Genomic_DNA"/>
</dbReference>
<dbReference type="SUPFAM" id="SSF51735">
    <property type="entry name" value="NAD(P)-binding Rossmann-fold domains"/>
    <property type="match status" value="1"/>
</dbReference>
<dbReference type="InterPro" id="IPR050425">
    <property type="entry name" value="NAD(P)_dehydrat-like"/>
</dbReference>
<dbReference type="InterPro" id="IPR036291">
    <property type="entry name" value="NAD(P)-bd_dom_sf"/>
</dbReference>
<dbReference type="GO" id="GO:0016616">
    <property type="term" value="F:oxidoreductase activity, acting on the CH-OH group of donors, NAD or NADP as acceptor"/>
    <property type="evidence" value="ECO:0007669"/>
    <property type="project" value="InterPro"/>
</dbReference>
<dbReference type="PANTHER" id="PTHR10366">
    <property type="entry name" value="NAD DEPENDENT EPIMERASE/DEHYDRATASE"/>
    <property type="match status" value="1"/>
</dbReference>
<dbReference type="Pfam" id="PF01073">
    <property type="entry name" value="3Beta_HSD"/>
    <property type="match status" value="1"/>
</dbReference>
<keyword evidence="1 2" id="KW-0560">Oxidoreductase</keyword>
<comment type="similarity">
    <text evidence="2">Belongs to the 3-beta-HSD family.</text>
</comment>